<evidence type="ECO:0000313" key="2">
    <source>
        <dbReference type="Proteomes" id="UP001057402"/>
    </source>
</evidence>
<gene>
    <name evidence="1" type="ORF">MLD38_007516</name>
</gene>
<protein>
    <submittedName>
        <fullName evidence="1">Uncharacterized protein</fullName>
    </submittedName>
</protein>
<dbReference type="Proteomes" id="UP001057402">
    <property type="component" value="Chromosome 3"/>
</dbReference>
<keyword evidence="2" id="KW-1185">Reference proteome</keyword>
<proteinExistence type="predicted"/>
<name>A0ACB9RTA5_9MYRT</name>
<evidence type="ECO:0000313" key="1">
    <source>
        <dbReference type="EMBL" id="KAI4381446.1"/>
    </source>
</evidence>
<sequence>MVQSSCKQHTKGCLIYRGRRHRRGRSLEDAKGPSILTPRLSSDPQLPPFPKMHATREADTRRTQLVGVWSGNSLNVASLQIQPRAM</sequence>
<accession>A0ACB9RTA5</accession>
<reference evidence="2" key="1">
    <citation type="journal article" date="2023" name="Front. Plant Sci.">
        <title>Chromosomal-level genome assembly of Melastoma candidum provides insights into trichome evolution.</title>
        <authorList>
            <person name="Zhong Y."/>
            <person name="Wu W."/>
            <person name="Sun C."/>
            <person name="Zou P."/>
            <person name="Liu Y."/>
            <person name="Dai S."/>
            <person name="Zhou R."/>
        </authorList>
    </citation>
    <scope>NUCLEOTIDE SEQUENCE [LARGE SCALE GENOMIC DNA]</scope>
</reference>
<dbReference type="EMBL" id="CM042882">
    <property type="protein sequence ID" value="KAI4381446.1"/>
    <property type="molecule type" value="Genomic_DNA"/>
</dbReference>
<organism evidence="1 2">
    <name type="scientific">Melastoma candidum</name>
    <dbReference type="NCBI Taxonomy" id="119954"/>
    <lineage>
        <taxon>Eukaryota</taxon>
        <taxon>Viridiplantae</taxon>
        <taxon>Streptophyta</taxon>
        <taxon>Embryophyta</taxon>
        <taxon>Tracheophyta</taxon>
        <taxon>Spermatophyta</taxon>
        <taxon>Magnoliopsida</taxon>
        <taxon>eudicotyledons</taxon>
        <taxon>Gunneridae</taxon>
        <taxon>Pentapetalae</taxon>
        <taxon>rosids</taxon>
        <taxon>malvids</taxon>
        <taxon>Myrtales</taxon>
        <taxon>Melastomataceae</taxon>
        <taxon>Melastomatoideae</taxon>
        <taxon>Melastomateae</taxon>
        <taxon>Melastoma</taxon>
    </lineage>
</organism>
<comment type="caution">
    <text evidence="1">The sequence shown here is derived from an EMBL/GenBank/DDBJ whole genome shotgun (WGS) entry which is preliminary data.</text>
</comment>